<evidence type="ECO:0000313" key="2">
    <source>
        <dbReference type="EMBL" id="EGZ07570.1"/>
    </source>
</evidence>
<evidence type="ECO:0000313" key="1">
    <source>
        <dbReference type="EMBL" id="EGZ04528.1"/>
    </source>
</evidence>
<evidence type="ECO:0000313" key="3">
    <source>
        <dbReference type="Proteomes" id="UP000002640"/>
    </source>
</evidence>
<dbReference type="RefSeq" id="XP_009537136.1">
    <property type="nucleotide sequence ID" value="XM_009538841.1"/>
</dbReference>
<sequence length="91" mass="11043">LKLIPFFDADTASTERARDFWWCFETATEGFGDLVRLRMFAARMNGWVAERWGLNLRFGDFETLKRRLYNRFIRLTEEELLKRLFDANQER</sequence>
<dbReference type="Proteomes" id="UP000002640">
    <property type="component" value="Unassembled WGS sequence"/>
</dbReference>
<reference evidence="2" key="2">
    <citation type="submission" date="2011-09" db="EMBL/GenBank/DDBJ databases">
        <authorList>
            <consortium name="US DOE Joint Genome Institute (JGI-PGF)"/>
            <person name="Aerts A."/>
            <person name="Grimwood J."/>
            <person name="Schmutz J."/>
            <person name="Lucas S."/>
            <person name="Hammon N."/>
            <person name="Glavina del Rio T."/>
            <person name="Dalin E."/>
            <person name="Tice H."/>
            <person name="Pitluck S."/>
            <person name="Dehal P."/>
            <person name="Chapman J."/>
            <person name="Putman N.H."/>
            <person name="Salamov A.A."/>
            <person name="Terry A."/>
            <person name="Rokhsar D.S."/>
            <person name="Boore J.L."/>
            <person name="Tripathy S."/>
            <person name="Tyler B.M."/>
            <person name="Grigoriev I.V."/>
        </authorList>
    </citation>
    <scope>NUCLEOTIDE SEQUENCE</scope>
    <source>
        <strain evidence="2">P6497</strain>
    </source>
</reference>
<dbReference type="EMBL" id="JH159180">
    <property type="protein sequence ID" value="EGZ04528.1"/>
    <property type="molecule type" value="Genomic_DNA"/>
</dbReference>
<name>G5AAE1_PHYSP</name>
<dbReference type="GeneID" id="20651455"/>
<dbReference type="KEGG" id="psoj:PHYSODRAFT_417840"/>
<keyword evidence="3" id="KW-1185">Reference proteome</keyword>
<organism evidence="3">
    <name type="scientific">Phytophthora sojae (strain P6497)</name>
    <name type="common">Soybean stem and root rot agent</name>
    <name type="synonym">Phytophthora megasperma f. sp. glycines</name>
    <dbReference type="NCBI Taxonomy" id="1094619"/>
    <lineage>
        <taxon>Eukaryota</taxon>
        <taxon>Sar</taxon>
        <taxon>Stramenopiles</taxon>
        <taxon>Oomycota</taxon>
        <taxon>Peronosporomycetes</taxon>
        <taxon>Peronosporales</taxon>
        <taxon>Peronosporaceae</taxon>
        <taxon>Phytophthora</taxon>
    </lineage>
</organism>
<feature type="non-terminal residue" evidence="2">
    <location>
        <position position="1"/>
    </location>
</feature>
<dbReference type="InParanoid" id="G5AAE1"/>
<accession>G5AAE1</accession>
<reference evidence="2 3" key="1">
    <citation type="journal article" date="2006" name="Science">
        <title>Phytophthora genome sequences uncover evolutionary origins and mechanisms of pathogenesis.</title>
        <authorList>
            <person name="Tyler B.M."/>
            <person name="Tripathy S."/>
            <person name="Zhang X."/>
            <person name="Dehal P."/>
            <person name="Jiang R.H."/>
            <person name="Aerts A."/>
            <person name="Arredondo F.D."/>
            <person name="Baxter L."/>
            <person name="Bensasson D."/>
            <person name="Beynon J.L."/>
            <person name="Chapman J."/>
            <person name="Damasceno C.M."/>
            <person name="Dorrance A.E."/>
            <person name="Dou D."/>
            <person name="Dickerman A.W."/>
            <person name="Dubchak I.L."/>
            <person name="Garbelotto M."/>
            <person name="Gijzen M."/>
            <person name="Gordon S.G."/>
            <person name="Govers F."/>
            <person name="Grunwald N.J."/>
            <person name="Huang W."/>
            <person name="Ivors K.L."/>
            <person name="Jones R.W."/>
            <person name="Kamoun S."/>
            <person name="Krampis K."/>
            <person name="Lamour K.H."/>
            <person name="Lee M.K."/>
            <person name="McDonald W.H."/>
            <person name="Medina M."/>
            <person name="Meijer H.J."/>
            <person name="Nordberg E.K."/>
            <person name="Maclean D.J."/>
            <person name="Ospina-Giraldo M.D."/>
            <person name="Morris P.F."/>
            <person name="Phuntumart V."/>
            <person name="Putnam N.H."/>
            <person name="Rash S."/>
            <person name="Rose J.K."/>
            <person name="Sakihama Y."/>
            <person name="Salamov A.A."/>
            <person name="Savidor A."/>
            <person name="Scheuring C.F."/>
            <person name="Smith B.M."/>
            <person name="Sobral B.W."/>
            <person name="Terry A."/>
            <person name="Torto-Alalibo T.A."/>
            <person name="Win J."/>
            <person name="Xu Z."/>
            <person name="Zhang H."/>
            <person name="Grigoriev I.V."/>
            <person name="Rokhsar D.S."/>
            <person name="Boore J.L."/>
        </authorList>
    </citation>
    <scope>NUCLEOTIDE SEQUENCE [LARGE SCALE GENOMIC DNA]</scope>
    <source>
        <strain evidence="2 3">P6497</strain>
    </source>
</reference>
<gene>
    <name evidence="1" type="ORF">PHYSODRAFT_406126</name>
    <name evidence="2" type="ORF">PHYSODRAFT_417840</name>
</gene>
<dbReference type="RefSeq" id="XP_009540024.1">
    <property type="nucleotide sequence ID" value="XM_009541729.1"/>
</dbReference>
<dbReference type="GeneID" id="20651995"/>
<dbReference type="EMBL" id="JH159162">
    <property type="protein sequence ID" value="EGZ07570.1"/>
    <property type="molecule type" value="Genomic_DNA"/>
</dbReference>
<dbReference type="KEGG" id="psoj:PHYSODRAFT_406126"/>
<feature type="non-terminal residue" evidence="2">
    <location>
        <position position="91"/>
    </location>
</feature>
<dbReference type="AlphaFoldDB" id="G5AAE1"/>
<proteinExistence type="predicted"/>
<protein>
    <submittedName>
        <fullName evidence="2">Uncharacterized protein</fullName>
    </submittedName>
</protein>